<evidence type="ECO:0000313" key="2">
    <source>
        <dbReference type="EMBL" id="MFC5528305.1"/>
    </source>
</evidence>
<accession>A0ABW0QU60</accession>
<dbReference type="RefSeq" id="WP_378110132.1">
    <property type="nucleotide sequence ID" value="NZ_JBHSNC010000007.1"/>
</dbReference>
<evidence type="ECO:0000313" key="3">
    <source>
        <dbReference type="Proteomes" id="UP001596108"/>
    </source>
</evidence>
<dbReference type="InterPro" id="IPR011008">
    <property type="entry name" value="Dimeric_a/b-barrel"/>
</dbReference>
<dbReference type="SUPFAM" id="SSF54909">
    <property type="entry name" value="Dimeric alpha+beta barrel"/>
    <property type="match status" value="1"/>
</dbReference>
<evidence type="ECO:0000259" key="1">
    <source>
        <dbReference type="Pfam" id="PF07978"/>
    </source>
</evidence>
<reference evidence="3" key="1">
    <citation type="journal article" date="2019" name="Int. J. Syst. Evol. Microbiol.">
        <title>The Global Catalogue of Microorganisms (GCM) 10K type strain sequencing project: providing services to taxonomists for standard genome sequencing and annotation.</title>
        <authorList>
            <consortium name="The Broad Institute Genomics Platform"/>
            <consortium name="The Broad Institute Genome Sequencing Center for Infectious Disease"/>
            <person name="Wu L."/>
            <person name="Ma J."/>
        </authorList>
    </citation>
    <scope>NUCLEOTIDE SEQUENCE [LARGE SCALE GENOMIC DNA]</scope>
    <source>
        <strain evidence="3">CGMCC 1.18578</strain>
    </source>
</reference>
<keyword evidence="3" id="KW-1185">Reference proteome</keyword>
<proteinExistence type="predicted"/>
<feature type="domain" description="NIPSNAP" evidence="1">
    <location>
        <begin position="6"/>
        <end position="87"/>
    </location>
</feature>
<comment type="caution">
    <text evidence="2">The sequence shown here is derived from an EMBL/GenBank/DDBJ whole genome shotgun (WGS) entry which is preliminary data.</text>
</comment>
<dbReference type="Pfam" id="PF07978">
    <property type="entry name" value="NIPSNAP"/>
    <property type="match status" value="1"/>
</dbReference>
<protein>
    <submittedName>
        <fullName evidence="2">NIPSNAP family protein</fullName>
    </submittedName>
</protein>
<gene>
    <name evidence="2" type="ORF">ACFPQ4_02415</name>
</gene>
<dbReference type="InterPro" id="IPR012577">
    <property type="entry name" value="NIPSNAP"/>
</dbReference>
<dbReference type="EMBL" id="JBHSNC010000007">
    <property type="protein sequence ID" value="MFC5528305.1"/>
    <property type="molecule type" value="Genomic_DNA"/>
</dbReference>
<organism evidence="2 3">
    <name type="scientific">Cohnella yongneupensis</name>
    <dbReference type="NCBI Taxonomy" id="425006"/>
    <lineage>
        <taxon>Bacteria</taxon>
        <taxon>Bacillati</taxon>
        <taxon>Bacillota</taxon>
        <taxon>Bacilli</taxon>
        <taxon>Bacillales</taxon>
        <taxon>Paenibacillaceae</taxon>
        <taxon>Cohnella</taxon>
    </lineage>
</organism>
<sequence>MIYRRKSYKLDPVKVETFNQFFNEYLLPAQLKYGARLVGRWMTDPDETNTVEIFAIWEYDSLELYQDIEHKIKSDKEHVSRVQQRFNELGREYVNTFFKEHAKEQIIVTTVSRDKTILKG</sequence>
<dbReference type="Gene3D" id="3.30.70.100">
    <property type="match status" value="1"/>
</dbReference>
<name>A0ABW0QU60_9BACL</name>
<dbReference type="Proteomes" id="UP001596108">
    <property type="component" value="Unassembled WGS sequence"/>
</dbReference>